<evidence type="ECO:0000313" key="3">
    <source>
        <dbReference type="Proteomes" id="UP000018566"/>
    </source>
</evidence>
<dbReference type="Proteomes" id="UP000018566">
    <property type="component" value="Chromosome"/>
</dbReference>
<dbReference type="AlphaFoldDB" id="A0A9W3KFT1"/>
<evidence type="ECO:0000313" key="1">
    <source>
        <dbReference type="EMBL" id="AHA73853.1"/>
    </source>
</evidence>
<name>A0A9W3KFT1_BACTU</name>
<geneLocation type="plasmid" evidence="2 3">
    <name>pBMB0229</name>
</geneLocation>
<dbReference type="Proteomes" id="UP000018566">
    <property type="component" value="Plasmid pBMB0229"/>
</dbReference>
<protein>
    <submittedName>
        <fullName evidence="1">Major tail protein b</fullName>
    </submittedName>
</protein>
<dbReference type="EMBL" id="CP005935">
    <property type="protein sequence ID" value="AHA73853.1"/>
    <property type="molecule type" value="Genomic_DNA"/>
</dbReference>
<dbReference type="KEGG" id="bthu:YBT1518_34716"/>
<organism evidence="1 3">
    <name type="scientific">Bacillus thuringiensis YBT-1518</name>
    <dbReference type="NCBI Taxonomy" id="529122"/>
    <lineage>
        <taxon>Bacteria</taxon>
        <taxon>Bacillati</taxon>
        <taxon>Bacillota</taxon>
        <taxon>Bacilli</taxon>
        <taxon>Bacillales</taxon>
        <taxon>Bacillaceae</taxon>
        <taxon>Bacillus</taxon>
        <taxon>Bacillus cereus group</taxon>
    </lineage>
</organism>
<accession>A0A9W3KFT1</accession>
<reference evidence="1 3" key="1">
    <citation type="submission" date="2013-05" db="EMBL/GenBank/DDBJ databases">
        <title>Complete genome sequence of Bacillus thuringiensis YBT-1518, a typical strain with high toxicity to nematode.</title>
        <authorList>
            <person name="Wang P."/>
            <person name="Zhang C."/>
            <person name="Guo M."/>
            <person name="Guo S."/>
            <person name="Zhu Y."/>
            <person name="Zheng J."/>
            <person name="Zhu L."/>
            <person name="Ruan L."/>
            <person name="Peng D."/>
            <person name="Sun M."/>
        </authorList>
    </citation>
    <scope>NUCLEOTIDE SEQUENCE [LARGE SCALE GENOMIC DNA]</scope>
    <source>
        <strain evidence="1 3">YBT-1518</strain>
        <plasmid evidence="2 3">pBMB0229</plasmid>
    </source>
</reference>
<dbReference type="EMBL" id="CP005936">
    <property type="protein sequence ID" value="AHA75280.1"/>
    <property type="molecule type" value="Genomic_DNA"/>
</dbReference>
<dbReference type="RefSeq" id="WP_001143441.1">
    <property type="nucleotide sequence ID" value="NC_022873.1"/>
</dbReference>
<gene>
    <name evidence="1" type="ORF">YBT1518_23655</name>
    <name evidence="2" type="ORF">YBT1518_34716</name>
</gene>
<dbReference type="KEGG" id="bthu:YBT1518_23655"/>
<evidence type="ECO:0000313" key="2">
    <source>
        <dbReference type="EMBL" id="AHA75280.1"/>
    </source>
</evidence>
<proteinExistence type="predicted"/>
<sequence length="189" mass="20872">MPTTTIDVFDAVEIKNASLLFKGESVTSPFGCIGKLDAETEIKTISKICGGVTKKKKAKPTRLTVKISGHMDLKVARKIFGLKNEGLINDVYSYGMKSVGEDFSFVAEEYDTFEDNNRLIAFPNCSAATGFVKSIENGADELAEFEVEITALPDAYGEFYYEGMNLPADVQKKWLTTFNPAELRKVTPK</sequence>
<keyword evidence="2" id="KW-0614">Plasmid</keyword>